<dbReference type="RefSeq" id="WP_218131102.1">
    <property type="nucleotide sequence ID" value="NZ_FNET01000033.1"/>
</dbReference>
<dbReference type="SUPFAM" id="SSF52141">
    <property type="entry name" value="Uracil-DNA glycosylase-like"/>
    <property type="match status" value="1"/>
</dbReference>
<organism evidence="1 2">
    <name type="scientific">Lentzea albidocapillata subsp. violacea</name>
    <dbReference type="NCBI Taxonomy" id="128104"/>
    <lineage>
        <taxon>Bacteria</taxon>
        <taxon>Bacillati</taxon>
        <taxon>Actinomycetota</taxon>
        <taxon>Actinomycetes</taxon>
        <taxon>Pseudonocardiales</taxon>
        <taxon>Pseudonocardiaceae</taxon>
        <taxon>Lentzea</taxon>
    </lineage>
</organism>
<accession>A0A1G9YH93</accession>
<sequence length="218" mass="23838">MRQAHADPTVVAAKHMRLREQHVAPLVDLANRIAAAEGLPPGTVPYPDPEFGGVHARALFLLDSPGPRAKLETGGSGLLSIDNDDPSAARAHTAYRTFHIDRGLCLHWNVCPFPTAKDQSSTSERTRAARYTLELLDLLPRLELVTLLGRAAEDGWRRADIHRNDLVVLRGPHPSNRGINAVAGNAERFQSTMRTVAVHLTQPPRLIGDRPASHPQGH</sequence>
<dbReference type="InterPro" id="IPR036895">
    <property type="entry name" value="Uracil-DNA_glycosylase-like_sf"/>
</dbReference>
<evidence type="ECO:0008006" key="3">
    <source>
        <dbReference type="Google" id="ProtNLM"/>
    </source>
</evidence>
<dbReference type="Proteomes" id="UP000199682">
    <property type="component" value="Unassembled WGS sequence"/>
</dbReference>
<proteinExistence type="predicted"/>
<dbReference type="AlphaFoldDB" id="A0A1G9YH93"/>
<dbReference type="EMBL" id="FNET01000033">
    <property type="protein sequence ID" value="SDN07843.1"/>
    <property type="molecule type" value="Genomic_DNA"/>
</dbReference>
<gene>
    <name evidence="1" type="ORF">SAMN04488074_13348</name>
</gene>
<evidence type="ECO:0000313" key="1">
    <source>
        <dbReference type="EMBL" id="SDN07843.1"/>
    </source>
</evidence>
<reference evidence="2" key="1">
    <citation type="submission" date="2016-10" db="EMBL/GenBank/DDBJ databases">
        <authorList>
            <person name="Varghese N."/>
            <person name="Submissions S."/>
        </authorList>
    </citation>
    <scope>NUCLEOTIDE SEQUENCE [LARGE SCALE GENOMIC DNA]</scope>
    <source>
        <strain evidence="2">DSM 44796</strain>
    </source>
</reference>
<evidence type="ECO:0000313" key="2">
    <source>
        <dbReference type="Proteomes" id="UP000199682"/>
    </source>
</evidence>
<dbReference type="Gene3D" id="3.40.470.10">
    <property type="entry name" value="Uracil-DNA glycosylase-like domain"/>
    <property type="match status" value="1"/>
</dbReference>
<protein>
    <recommendedName>
        <fullName evidence="3">Uracil DNA glycosylase superfamily protein</fullName>
    </recommendedName>
</protein>
<name>A0A1G9YH93_9PSEU</name>